<dbReference type="AlphaFoldDB" id="A0A1I0CET8"/>
<proteinExistence type="predicted"/>
<evidence type="ECO:0000313" key="4">
    <source>
        <dbReference type="Proteomes" id="UP000490821"/>
    </source>
</evidence>
<dbReference type="Proteomes" id="UP000490821">
    <property type="component" value="Unassembled WGS sequence"/>
</dbReference>
<gene>
    <name evidence="1" type="ORF">IMSAGC017_00280</name>
    <name evidence="2" type="ORF">SAMN04489758_1035</name>
</gene>
<evidence type="ECO:0000313" key="1">
    <source>
        <dbReference type="EMBL" id="GFI40249.1"/>
    </source>
</evidence>
<dbReference type="RefSeq" id="WP_092352030.1">
    <property type="nucleotide sequence ID" value="NZ_BLMI01000030.1"/>
</dbReference>
<name>A0A1I0CET8_9FIRM</name>
<keyword evidence="3" id="KW-1185">Reference proteome</keyword>
<reference evidence="3" key="1">
    <citation type="submission" date="2016-10" db="EMBL/GenBank/DDBJ databases">
        <authorList>
            <person name="Varghese N."/>
            <person name="Submissions S."/>
        </authorList>
    </citation>
    <scope>NUCLEOTIDE SEQUENCE [LARGE SCALE GENOMIC DNA]</scope>
    <source>
        <strain evidence="3">DSM 1551</strain>
    </source>
</reference>
<dbReference type="EMBL" id="BLMI01000030">
    <property type="protein sequence ID" value="GFI40249.1"/>
    <property type="molecule type" value="Genomic_DNA"/>
</dbReference>
<accession>A0A1I0CET8</accession>
<protein>
    <submittedName>
        <fullName evidence="2">Uncharacterized protein</fullName>
    </submittedName>
</protein>
<dbReference type="GeneID" id="78287469"/>
<dbReference type="Proteomes" id="UP000198558">
    <property type="component" value="Unassembled WGS sequence"/>
</dbReference>
<reference evidence="1 4" key="3">
    <citation type="journal article" date="2020" name="Microbiome">
        <title>Single-cell genomics of uncultured bacteria reveals dietary fiber responders in the mouse gut microbiota.</title>
        <authorList>
            <person name="Chijiiwa R."/>
            <person name="Hosokawa M."/>
            <person name="Kogawa M."/>
            <person name="Nishikawa Y."/>
            <person name="Ide K."/>
            <person name="Sakanashi C."/>
            <person name="Takahashi K."/>
            <person name="Takeyama H."/>
        </authorList>
    </citation>
    <scope>NUCLEOTIDE SEQUENCE [LARGE SCALE GENOMIC DNA]</scope>
    <source>
        <strain evidence="1">IMSAGC_017</strain>
    </source>
</reference>
<evidence type="ECO:0000313" key="2">
    <source>
        <dbReference type="EMBL" id="SET17907.1"/>
    </source>
</evidence>
<dbReference type="EMBL" id="FOIN01000003">
    <property type="protein sequence ID" value="SET17907.1"/>
    <property type="molecule type" value="Genomic_DNA"/>
</dbReference>
<evidence type="ECO:0000313" key="3">
    <source>
        <dbReference type="Proteomes" id="UP000198558"/>
    </source>
</evidence>
<sequence>MERDKILSELNEITNSLDATTETLIGLQENAKYEEAIKKIDIDLYLDLPIQELSRLANRLANLTNELLK</sequence>
<organism evidence="2 3">
    <name type="scientific">Thomasclavelia cocleata</name>
    <dbReference type="NCBI Taxonomy" id="69824"/>
    <lineage>
        <taxon>Bacteria</taxon>
        <taxon>Bacillati</taxon>
        <taxon>Bacillota</taxon>
        <taxon>Erysipelotrichia</taxon>
        <taxon>Erysipelotrichales</taxon>
        <taxon>Coprobacillaceae</taxon>
        <taxon>Thomasclavelia</taxon>
    </lineage>
</organism>
<dbReference type="OrthoDB" id="1651534at2"/>
<reference evidence="2" key="2">
    <citation type="submission" date="2016-10" db="EMBL/GenBank/DDBJ databases">
        <authorList>
            <person name="de Groot N.N."/>
        </authorList>
    </citation>
    <scope>NUCLEOTIDE SEQUENCE [LARGE SCALE GENOMIC DNA]</scope>
    <source>
        <strain evidence="2">DSM 1551</strain>
    </source>
</reference>